<evidence type="ECO:0000313" key="2">
    <source>
        <dbReference type="Proteomes" id="UP001489719"/>
    </source>
</evidence>
<comment type="caution">
    <text evidence="1">The sequence shown here is derived from an EMBL/GenBank/DDBJ whole genome shotgun (WGS) entry which is preliminary data.</text>
</comment>
<name>A0ACC3TIX8_9ASCO</name>
<dbReference type="Proteomes" id="UP001489719">
    <property type="component" value="Unassembled WGS sequence"/>
</dbReference>
<protein>
    <submittedName>
        <fullName evidence="1">Uncharacterized protein</fullName>
    </submittedName>
</protein>
<dbReference type="EMBL" id="MU970115">
    <property type="protein sequence ID" value="KAK9320827.1"/>
    <property type="molecule type" value="Genomic_DNA"/>
</dbReference>
<organism evidence="1 2">
    <name type="scientific">Lipomyces orientalis</name>
    <dbReference type="NCBI Taxonomy" id="1233043"/>
    <lineage>
        <taxon>Eukaryota</taxon>
        <taxon>Fungi</taxon>
        <taxon>Dikarya</taxon>
        <taxon>Ascomycota</taxon>
        <taxon>Saccharomycotina</taxon>
        <taxon>Lipomycetes</taxon>
        <taxon>Lipomycetales</taxon>
        <taxon>Lipomycetaceae</taxon>
        <taxon>Lipomyces</taxon>
    </lineage>
</organism>
<gene>
    <name evidence="1" type="ORF">V1517DRAFT_354189</name>
</gene>
<accession>A0ACC3TIX8</accession>
<keyword evidence="2" id="KW-1185">Reference proteome</keyword>
<proteinExistence type="predicted"/>
<reference evidence="2" key="1">
    <citation type="journal article" date="2024" name="Front. Bioeng. Biotechnol.">
        <title>Genome-scale model development and genomic sequencing of the oleaginous clade Lipomyces.</title>
        <authorList>
            <person name="Czajka J.J."/>
            <person name="Han Y."/>
            <person name="Kim J."/>
            <person name="Mondo S.J."/>
            <person name="Hofstad B.A."/>
            <person name="Robles A."/>
            <person name="Haridas S."/>
            <person name="Riley R."/>
            <person name="LaButti K."/>
            <person name="Pangilinan J."/>
            <person name="Andreopoulos W."/>
            <person name="Lipzen A."/>
            <person name="Yan J."/>
            <person name="Wang M."/>
            <person name="Ng V."/>
            <person name="Grigoriev I.V."/>
            <person name="Spatafora J.W."/>
            <person name="Magnuson J.K."/>
            <person name="Baker S.E."/>
            <person name="Pomraning K.R."/>
        </authorList>
    </citation>
    <scope>NUCLEOTIDE SEQUENCE [LARGE SCALE GENOMIC DNA]</scope>
    <source>
        <strain evidence="2">CBS 10300</strain>
    </source>
</reference>
<sequence length="380" mass="41415">MTRLLHKIVCILPLLSLAAAQTVVHLSNTVSDAGDLFRVRVERLDDVTSSDGELSVQKTTSLIYEYDIGVAENEFTSANAPVRLDPISTGHISSYSVRDEIPRPVALDDVVGDIALGVSPLAKGAKRVTIAMLVSSVDGERILKQDVLKANVEISKAGKIVHVDATDSNVLYVDVESFPVDLAAEEAACASGNQYWCRLMDAARSAKSSISDSASKILKSKPSDADNKHKTTETDDKKLKSGCKDSHSKHEHKHKYHHHHRHHRGGHNESATSLMNSIANSFFTIAFPLLIGILSGSVVVLIAIGIADFYANYCLAPARGYQTVIVTDSVISAKELAEFIEQRRSIQRDMDTSSVTDEKLSFDSDYGSAESHPLMKQSRE</sequence>
<evidence type="ECO:0000313" key="1">
    <source>
        <dbReference type="EMBL" id="KAK9320827.1"/>
    </source>
</evidence>